<feature type="coiled-coil region" evidence="3">
    <location>
        <begin position="533"/>
        <end position="642"/>
    </location>
</feature>
<accession>A0A1H2L9C9</accession>
<name>A0A1H2L9C9_9ACTO</name>
<dbReference type="Pfam" id="PF04213">
    <property type="entry name" value="HtaA"/>
    <property type="match status" value="3"/>
</dbReference>
<dbReference type="PANTHER" id="PTHR46652">
    <property type="entry name" value="LEUCINE-RICH REPEAT AND IQ DOMAIN-CONTAINING PROTEIN 1-RELATED"/>
    <property type="match status" value="1"/>
</dbReference>
<feature type="compositionally biased region" description="Low complexity" evidence="4">
    <location>
        <begin position="42"/>
        <end position="51"/>
    </location>
</feature>
<feature type="compositionally biased region" description="Polar residues" evidence="4">
    <location>
        <begin position="846"/>
        <end position="855"/>
    </location>
</feature>
<evidence type="ECO:0000256" key="5">
    <source>
        <dbReference type="SAM" id="Phobius"/>
    </source>
</evidence>
<feature type="region of interest" description="Disordered" evidence="4">
    <location>
        <begin position="30"/>
        <end position="99"/>
    </location>
</feature>
<evidence type="ECO:0000256" key="4">
    <source>
        <dbReference type="SAM" id="MobiDB-lite"/>
    </source>
</evidence>
<dbReference type="PROSITE" id="PS51450">
    <property type="entry name" value="LRR"/>
    <property type="match status" value="3"/>
</dbReference>
<dbReference type="InterPro" id="IPR007331">
    <property type="entry name" value="Htaa"/>
</dbReference>
<feature type="domain" description="Htaa" evidence="7">
    <location>
        <begin position="111"/>
        <end position="255"/>
    </location>
</feature>
<keyword evidence="2" id="KW-0677">Repeat</keyword>
<reference evidence="9" key="1">
    <citation type="submission" date="2016-10" db="EMBL/GenBank/DDBJ databases">
        <authorList>
            <person name="Varghese N."/>
            <person name="Submissions S."/>
        </authorList>
    </citation>
    <scope>NUCLEOTIDE SEQUENCE [LARGE SCALE GENOMIC DNA]</scope>
    <source>
        <strain evidence="9">DSM 10002</strain>
    </source>
</reference>
<keyword evidence="5" id="KW-1133">Transmembrane helix</keyword>
<keyword evidence="5" id="KW-0812">Transmembrane</keyword>
<keyword evidence="1" id="KW-0433">Leucine-rich repeat</keyword>
<feature type="transmembrane region" description="Helical" evidence="5">
    <location>
        <begin position="1111"/>
        <end position="1129"/>
    </location>
</feature>
<feature type="compositionally biased region" description="Basic and acidic residues" evidence="4">
    <location>
        <begin position="856"/>
        <end position="876"/>
    </location>
</feature>
<keyword evidence="6" id="KW-0732">Signal</keyword>
<feature type="signal peptide" evidence="6">
    <location>
        <begin position="1"/>
        <end position="28"/>
    </location>
</feature>
<dbReference type="InterPro" id="IPR025875">
    <property type="entry name" value="Leu-rich_rpt_4"/>
</dbReference>
<feature type="domain" description="Htaa" evidence="7">
    <location>
        <begin position="919"/>
        <end position="1075"/>
    </location>
</feature>
<proteinExistence type="predicted"/>
<feature type="domain" description="Htaa" evidence="7">
    <location>
        <begin position="645"/>
        <end position="832"/>
    </location>
</feature>
<dbReference type="InterPro" id="IPR001611">
    <property type="entry name" value="Leu-rich_rpt"/>
</dbReference>
<dbReference type="InterPro" id="IPR050836">
    <property type="entry name" value="SDS22/Internalin_LRR"/>
</dbReference>
<sequence length="1144" mass="124800">MGSTMRKMFVSTALATALMFANAVPAFAADQESGKSPVVAGASESNEASEAGPQTEETAEEPVTVQASPAATESEPEEKLVQEAPEKESVEEKSAEKSAVDEGLVEVKEAYANWDFRKSFREYVGIEGERLTGVSTSGEREGRNLIWSAKPGQKIDLSGKTGVLEFQGEAFWSKYNDILHVKIENPTIDFAKKELIVDGYTKGTMAKEGEVTLRREVLAKLDDLAIDDRGSFVVISSLKPTFTEKVKDLVGFYQGEVGAPFVVTVGMHGEKAPLPILWELFPSAFKNPSNGPVYSDDPLIEVKDLDPGLEKCIRSQYDVAHHLPITNKTMESIQSLKCAALNILSLEGLQYAKNLSSISFHQNSISDLSPLSGLQKLVDVTVSNNLLTSLRGLEKSPKIQQIDASGNYIEDVSPINGLHNITSLNFSNNRISNIDQLRWDTEDTLENIDLSHNRISDISKWNKVPFVSEIDLSHNLISDLGSLPETRGIRKLNIRNNFISDPSPFSIWAKAPYANYVQSLKIAQNAFTDWSPLKDLTKVKEQYTDRIKQVVADFPKAEEDVNKLLNPLSKDAVLVKHADQDKQLKKKIAEIKERVEAKRKAEEARKAEEKRKAEEARKAEEKRKAEEEARKAEEEANQLVKIVSGDLDWGVKESFRKYISGVIAQGKWELSEGATGIFKFPLKAGQDFMPSDFIEANFGGKVHFTGHHGLLDLTISHPTIKKENRQWKLYATVTSRPFDKNDVPKAMLDPKGFKPSGELKTVRAAIATLSEPERVVKTDSAKPMAATLDAPKKAVAEEATLKFATVTLTTEGAHAFSDFYDAGLVIDPITVTVKSKYVKKSDVPNPDNNGSTGDDNQTKPNDDQPKSDKDEDKKSDANASDSQTKPSDDKSSNSDANKDQKAKQIKKCAVDPNKKRITSGNLSWALRSSFTTYIRGSIAHGGWTLGGGASWDGANFNFPATGGLFNTSTRTGNIYYGGTVHFTGHDGILDMTISNPSIAINGNRGSLYMTVSGSDMSGKKFNLGRVNFATITFSGVNVTDGALNFSGASVNLTDAGAKAFAGFYKAGEQLAPMSSSVKLVPATACDPETGELIEYDAFGGNLAQTGLDAQGLLAVSILVLFAGMGMIGLRRRHTFDVVSGVDQK</sequence>
<evidence type="ECO:0000313" key="9">
    <source>
        <dbReference type="Proteomes" id="UP000214355"/>
    </source>
</evidence>
<dbReference type="AlphaFoldDB" id="A0A1H2L9C9"/>
<dbReference type="OrthoDB" id="7210788at2"/>
<dbReference type="SUPFAM" id="SSF52058">
    <property type="entry name" value="L domain-like"/>
    <property type="match status" value="1"/>
</dbReference>
<protein>
    <submittedName>
        <fullName evidence="8">Htaa protein</fullName>
    </submittedName>
</protein>
<dbReference type="PANTHER" id="PTHR46652:SF3">
    <property type="entry name" value="LEUCINE-RICH REPEAT-CONTAINING PROTEIN 9"/>
    <property type="match status" value="1"/>
</dbReference>
<dbReference type="SMART" id="SM00365">
    <property type="entry name" value="LRR_SD22"/>
    <property type="match status" value="4"/>
</dbReference>
<keyword evidence="3" id="KW-0175">Coiled coil</keyword>
<evidence type="ECO:0000256" key="3">
    <source>
        <dbReference type="SAM" id="Coils"/>
    </source>
</evidence>
<gene>
    <name evidence="8" type="ORF">SAMN04489737_0104</name>
</gene>
<dbReference type="Gene3D" id="3.80.10.10">
    <property type="entry name" value="Ribonuclease Inhibitor"/>
    <property type="match status" value="1"/>
</dbReference>
<keyword evidence="5" id="KW-0472">Membrane</keyword>
<evidence type="ECO:0000256" key="6">
    <source>
        <dbReference type="SAM" id="SignalP"/>
    </source>
</evidence>
<dbReference type="InterPro" id="IPR032675">
    <property type="entry name" value="LRR_dom_sf"/>
</dbReference>
<evidence type="ECO:0000256" key="1">
    <source>
        <dbReference type="ARBA" id="ARBA00022614"/>
    </source>
</evidence>
<evidence type="ECO:0000313" key="8">
    <source>
        <dbReference type="EMBL" id="SDU77640.1"/>
    </source>
</evidence>
<dbReference type="STRING" id="131112.SAMN04489737_0104"/>
<dbReference type="Proteomes" id="UP000214355">
    <property type="component" value="Chromosome I"/>
</dbReference>
<feature type="compositionally biased region" description="Basic and acidic residues" evidence="4">
    <location>
        <begin position="77"/>
        <end position="99"/>
    </location>
</feature>
<dbReference type="EMBL" id="LT629804">
    <property type="protein sequence ID" value="SDU77640.1"/>
    <property type="molecule type" value="Genomic_DNA"/>
</dbReference>
<evidence type="ECO:0000259" key="7">
    <source>
        <dbReference type="Pfam" id="PF04213"/>
    </source>
</evidence>
<feature type="region of interest" description="Disordered" evidence="4">
    <location>
        <begin position="839"/>
        <end position="912"/>
    </location>
</feature>
<organism evidence="8 9">
    <name type="scientific">Arcanobacterium phocae</name>
    <dbReference type="NCBI Taxonomy" id="131112"/>
    <lineage>
        <taxon>Bacteria</taxon>
        <taxon>Bacillati</taxon>
        <taxon>Actinomycetota</taxon>
        <taxon>Actinomycetes</taxon>
        <taxon>Actinomycetales</taxon>
        <taxon>Actinomycetaceae</taxon>
        <taxon>Arcanobacterium</taxon>
    </lineage>
</organism>
<evidence type="ECO:0000256" key="2">
    <source>
        <dbReference type="ARBA" id="ARBA00022737"/>
    </source>
</evidence>
<feature type="compositionally biased region" description="Basic and acidic residues" evidence="4">
    <location>
        <begin position="886"/>
        <end position="912"/>
    </location>
</feature>
<dbReference type="Pfam" id="PF12799">
    <property type="entry name" value="LRR_4"/>
    <property type="match status" value="1"/>
</dbReference>
<feature type="chain" id="PRO_5009279142" evidence="6">
    <location>
        <begin position="29"/>
        <end position="1144"/>
    </location>
</feature>
<keyword evidence="9" id="KW-1185">Reference proteome</keyword>